<evidence type="ECO:0000256" key="3">
    <source>
        <dbReference type="SAM" id="MobiDB-lite"/>
    </source>
</evidence>
<dbReference type="PANTHER" id="PTHR16198:SF2">
    <property type="entry name" value="INO80 COMPLEX SUBUNIT D"/>
    <property type="match status" value="1"/>
</dbReference>
<feature type="compositionally biased region" description="Basic and acidic residues" evidence="3">
    <location>
        <begin position="53"/>
        <end position="63"/>
    </location>
</feature>
<feature type="compositionally biased region" description="Polar residues" evidence="3">
    <location>
        <begin position="176"/>
        <end position="203"/>
    </location>
</feature>
<comment type="subcellular location">
    <subcellularLocation>
        <location evidence="1">Nucleus</location>
    </subcellularLocation>
</comment>
<dbReference type="InterPro" id="IPR025927">
    <property type="entry name" value="Znf_KANL2-like"/>
</dbReference>
<evidence type="ECO:0000313" key="6">
    <source>
        <dbReference type="WBParaSite" id="BXY_1168800.1"/>
    </source>
</evidence>
<dbReference type="Proteomes" id="UP000095284">
    <property type="component" value="Unplaced"/>
</dbReference>
<proteinExistence type="predicted"/>
<sequence length="709" mass="80063">MLAETPLYMDNLGEFAFEDNKAMSMDSKTNNSFSNSPVSEESNSQSRPNISPELEHPAADEKSVTSPRPAPCDSLEVVQVQPTRKKSQKRSIVCEFEEEGKPQCKQRAILSYRFCIRHILNDLDAPYKRCEFMIRNKIQCTNAIKKDLNSIYCSTHLIKRGEKEAKRRKKPEAAVTNDSQNSMGSDVTSPSLHEDGLNSSFDSVDQIKSSEPVHFVPQSRPIIRRVDNGFHSDQYPQTSRAFVTETRVVEAEPHAGPYLGNDLRRPYEPGFVVHKYIPENGSNLPRVRNLQSRKCPVKLMNCKVAPVCYDSSILNVGENMDEVEKLKRDYLNENGNQKTKRQKKEIQLAHKCRNIRIKGPFRSIGLIDTMCNQVEGMDFDNSDLFPLGFEPSDSESSSDESSVDNCSAVNLNPRDFRQCRLELYLLKKRLKRESEKLQWNARLSVNVIAAARSYPDQVGSAFKTREVTRKRYNNINSLRHRCFYFYQNTQTKCDNIAVPRSSLCMEHIGYSVDQKAFVFCSTPCCGKPVLKMNAMMFGGKCEEHHFLGLQSQEVSVHNGIRKFHNNGHDIPKTNGHHTATLHVQNNNCNESGRLTDEHDTSADNQLINSITMDDFNVTDVVDGDVSLSSVANDLFDNHELNDMLSQFPSVDDPPSENGGDLDGNDELLNVFTNPVDDSEEGMAHSWADIHEFLRSEGYQAGSPSHPAGN</sequence>
<dbReference type="eggNOG" id="ENOG502TGMI">
    <property type="taxonomic scope" value="Eukaryota"/>
</dbReference>
<dbReference type="GO" id="GO:0005634">
    <property type="term" value="C:nucleus"/>
    <property type="evidence" value="ECO:0007669"/>
    <property type="project" value="UniProtKB-SubCell"/>
</dbReference>
<feature type="domain" description="KANL2-like probable zinc-finger" evidence="4">
    <location>
        <begin position="101"/>
        <end position="156"/>
    </location>
</feature>
<organism evidence="5 6">
    <name type="scientific">Bursaphelenchus xylophilus</name>
    <name type="common">Pinewood nematode worm</name>
    <name type="synonym">Aphelenchoides xylophilus</name>
    <dbReference type="NCBI Taxonomy" id="6326"/>
    <lineage>
        <taxon>Eukaryota</taxon>
        <taxon>Metazoa</taxon>
        <taxon>Ecdysozoa</taxon>
        <taxon>Nematoda</taxon>
        <taxon>Chromadorea</taxon>
        <taxon>Rhabditida</taxon>
        <taxon>Tylenchina</taxon>
        <taxon>Tylenchomorpha</taxon>
        <taxon>Aphelenchoidea</taxon>
        <taxon>Aphelenchoididae</taxon>
        <taxon>Bursaphelenchus</taxon>
    </lineage>
</organism>
<evidence type="ECO:0000313" key="5">
    <source>
        <dbReference type="Proteomes" id="UP000095284"/>
    </source>
</evidence>
<dbReference type="PANTHER" id="PTHR16198">
    <property type="match status" value="1"/>
</dbReference>
<accession>A0A1I7SF76</accession>
<evidence type="ECO:0000259" key="4">
    <source>
        <dbReference type="Pfam" id="PF13891"/>
    </source>
</evidence>
<dbReference type="WBParaSite" id="BXY_1168800.1">
    <property type="protein sequence ID" value="BXY_1168800.1"/>
    <property type="gene ID" value="BXY_1168800"/>
</dbReference>
<feature type="compositionally biased region" description="Polar residues" evidence="3">
    <location>
        <begin position="26"/>
        <end position="49"/>
    </location>
</feature>
<protein>
    <submittedName>
        <fullName evidence="6">NSL complex protein NSL2</fullName>
    </submittedName>
</protein>
<keyword evidence="2" id="KW-0539">Nucleus</keyword>
<name>A0A1I7SF76_BURXY</name>
<evidence type="ECO:0000256" key="2">
    <source>
        <dbReference type="ARBA" id="ARBA00023242"/>
    </source>
</evidence>
<dbReference type="Pfam" id="PF13891">
    <property type="entry name" value="zf-C3HC3H_KANSL2"/>
    <property type="match status" value="1"/>
</dbReference>
<feature type="region of interest" description="Disordered" evidence="3">
    <location>
        <begin position="162"/>
        <end position="203"/>
    </location>
</feature>
<dbReference type="AlphaFoldDB" id="A0A1I7SF76"/>
<feature type="region of interest" description="Disordered" evidence="3">
    <location>
        <begin position="23"/>
        <end position="83"/>
    </location>
</feature>
<evidence type="ECO:0000256" key="1">
    <source>
        <dbReference type="ARBA" id="ARBA00004123"/>
    </source>
</evidence>
<reference evidence="6" key="1">
    <citation type="submission" date="2016-11" db="UniProtKB">
        <authorList>
            <consortium name="WormBaseParasite"/>
        </authorList>
    </citation>
    <scope>IDENTIFICATION</scope>
</reference>